<protein>
    <submittedName>
        <fullName evidence="1">Uncharacterized protein</fullName>
    </submittedName>
</protein>
<dbReference type="HOGENOM" id="CLU_3325146_0_0_9"/>
<gene>
    <name evidence="1" type="ORF">RUMOBE_02051</name>
</gene>
<comment type="caution">
    <text evidence="1">The sequence shown here is derived from an EMBL/GenBank/DDBJ whole genome shotgun (WGS) entry which is preliminary data.</text>
</comment>
<proteinExistence type="predicted"/>
<organism evidence="1 2">
    <name type="scientific">Blautia obeum ATCC 29174</name>
    <dbReference type="NCBI Taxonomy" id="411459"/>
    <lineage>
        <taxon>Bacteria</taxon>
        <taxon>Bacillati</taxon>
        <taxon>Bacillota</taxon>
        <taxon>Clostridia</taxon>
        <taxon>Lachnospirales</taxon>
        <taxon>Lachnospiraceae</taxon>
        <taxon>Blautia</taxon>
    </lineage>
</organism>
<dbReference type="EMBL" id="AAVO02000007">
    <property type="protein sequence ID" value="EDM87485.1"/>
    <property type="molecule type" value="Genomic_DNA"/>
</dbReference>
<dbReference type="AlphaFoldDB" id="A5ZSS3"/>
<reference evidence="1 2" key="2">
    <citation type="submission" date="2007-04" db="EMBL/GenBank/DDBJ databases">
        <title>Draft genome sequence of Ruminococcus obeum (ATCC 29174).</title>
        <authorList>
            <person name="Sudarsanam P."/>
            <person name="Ley R."/>
            <person name="Guruge J."/>
            <person name="Turnbaugh P.J."/>
            <person name="Mahowald M."/>
            <person name="Liep D."/>
            <person name="Gordon J."/>
        </authorList>
    </citation>
    <scope>NUCLEOTIDE SEQUENCE [LARGE SCALE GENOMIC DNA]</scope>
    <source>
        <strain evidence="1 2">ATCC 29174</strain>
    </source>
</reference>
<evidence type="ECO:0000313" key="1">
    <source>
        <dbReference type="EMBL" id="EDM87485.1"/>
    </source>
</evidence>
<name>A5ZSS3_9FIRM</name>
<evidence type="ECO:0000313" key="2">
    <source>
        <dbReference type="Proteomes" id="UP000006002"/>
    </source>
</evidence>
<sequence>MMTIEQKIQRTGELSVLFPLLKRFCDNKKSRKFCQKFP</sequence>
<dbReference type="Proteomes" id="UP000006002">
    <property type="component" value="Unassembled WGS sequence"/>
</dbReference>
<accession>A5ZSS3</accession>
<reference evidence="1 2" key="1">
    <citation type="submission" date="2007-03" db="EMBL/GenBank/DDBJ databases">
        <authorList>
            <person name="Fulton L."/>
            <person name="Clifton S."/>
            <person name="Fulton B."/>
            <person name="Xu J."/>
            <person name="Minx P."/>
            <person name="Pepin K.H."/>
            <person name="Johnson M."/>
            <person name="Thiruvilangam P."/>
            <person name="Bhonagiri V."/>
            <person name="Nash W.E."/>
            <person name="Mardis E.R."/>
            <person name="Wilson R.K."/>
        </authorList>
    </citation>
    <scope>NUCLEOTIDE SEQUENCE [LARGE SCALE GENOMIC DNA]</scope>
    <source>
        <strain evidence="1 2">ATCC 29174</strain>
    </source>
</reference>